<name>A0AA39SVK5_ACESA</name>
<reference evidence="3" key="2">
    <citation type="submission" date="2023-06" db="EMBL/GenBank/DDBJ databases">
        <authorList>
            <person name="Swenson N.G."/>
            <person name="Wegrzyn J.L."/>
            <person name="Mcevoy S.L."/>
        </authorList>
    </citation>
    <scope>NUCLEOTIDE SEQUENCE</scope>
    <source>
        <strain evidence="3">NS2018</strain>
        <tissue evidence="3">Leaf</tissue>
    </source>
</reference>
<comment type="caution">
    <text evidence="3">The sequence shown here is derived from an EMBL/GenBank/DDBJ whole genome shotgun (WGS) entry which is preliminary data.</text>
</comment>
<dbReference type="Gene3D" id="3.80.10.10">
    <property type="entry name" value="Ribonuclease Inhibitor"/>
    <property type="match status" value="1"/>
</dbReference>
<protein>
    <recommendedName>
        <fullName evidence="2">F-box domain-containing protein</fullName>
    </recommendedName>
</protein>
<dbReference type="SUPFAM" id="SSF52047">
    <property type="entry name" value="RNI-like"/>
    <property type="match status" value="1"/>
</dbReference>
<dbReference type="InterPro" id="IPR006566">
    <property type="entry name" value="FBD"/>
</dbReference>
<dbReference type="Pfam" id="PF24758">
    <property type="entry name" value="LRR_At5g56370"/>
    <property type="match status" value="1"/>
</dbReference>
<reference evidence="3" key="1">
    <citation type="journal article" date="2022" name="Plant J.">
        <title>Strategies of tolerance reflected in two North American maple genomes.</title>
        <authorList>
            <person name="McEvoy S.L."/>
            <person name="Sezen U.U."/>
            <person name="Trouern-Trend A."/>
            <person name="McMahon S.M."/>
            <person name="Schaberg P.G."/>
            <person name="Yang J."/>
            <person name="Wegrzyn J.L."/>
            <person name="Swenson N.G."/>
        </authorList>
    </citation>
    <scope>NUCLEOTIDE SEQUENCE</scope>
    <source>
        <strain evidence="3">NS2018</strain>
    </source>
</reference>
<dbReference type="InterPro" id="IPR001810">
    <property type="entry name" value="F-box_dom"/>
</dbReference>
<accession>A0AA39SVK5</accession>
<dbReference type="SMART" id="SM00256">
    <property type="entry name" value="FBOX"/>
    <property type="match status" value="1"/>
</dbReference>
<dbReference type="InterPro" id="IPR050232">
    <property type="entry name" value="FBL13/AtMIF1-like"/>
</dbReference>
<dbReference type="InterPro" id="IPR032675">
    <property type="entry name" value="LRR_dom_sf"/>
</dbReference>
<dbReference type="Proteomes" id="UP001168877">
    <property type="component" value="Unassembled WGS sequence"/>
</dbReference>
<evidence type="ECO:0000256" key="1">
    <source>
        <dbReference type="SAM" id="MobiDB-lite"/>
    </source>
</evidence>
<dbReference type="Gene3D" id="1.20.1280.50">
    <property type="match status" value="1"/>
</dbReference>
<dbReference type="Pfam" id="PF00646">
    <property type="entry name" value="F-box"/>
    <property type="match status" value="1"/>
</dbReference>
<sequence>MTVTVKNPKILRTSSGDDDDDGDRLSSLPEPIIHYIFSFIETIDVFRASAVSRKWRYLCVSVPYLNFDIHTIWSKPQERWPLYEIKGRFKDFVNWVLMFQNASIDIQKFHLRCLSFSDDDHTLQRWMTIATRRKLKQLHLKLLPQIHTPIHQLPHCLVTCGSLVELKLEFENQRCVVELPIYPGFSSLKCLDLHMIEFLDSNLLKNFISSCPVIESLKMESCLFGDFKILEICSASLKNLILDTGDFCEPNCDGLANCEIKVACPSLVSFDFLTASTWNFTFQDLNSLQAGFVSYYFLPKHATAEECHNVMSKILEGLRNVQVLKLSVGFLKMEWSECWEIPDEVTCSAYHLKSVRLLDFGGSENELELLRFLLMKGVVLEKLSITWLKGVENHREIIREIKKFPTSSSNVAFTFLKPRSNVCYGARFSDYGHDL</sequence>
<dbReference type="SUPFAM" id="SSF81383">
    <property type="entry name" value="F-box domain"/>
    <property type="match status" value="1"/>
</dbReference>
<keyword evidence="4" id="KW-1185">Reference proteome</keyword>
<dbReference type="AlphaFoldDB" id="A0AA39SVK5"/>
<evidence type="ECO:0000313" key="4">
    <source>
        <dbReference type="Proteomes" id="UP001168877"/>
    </source>
</evidence>
<dbReference type="PANTHER" id="PTHR31900">
    <property type="entry name" value="F-BOX/RNI SUPERFAMILY PROTEIN-RELATED"/>
    <property type="match status" value="1"/>
</dbReference>
<organism evidence="3 4">
    <name type="scientific">Acer saccharum</name>
    <name type="common">Sugar maple</name>
    <dbReference type="NCBI Taxonomy" id="4024"/>
    <lineage>
        <taxon>Eukaryota</taxon>
        <taxon>Viridiplantae</taxon>
        <taxon>Streptophyta</taxon>
        <taxon>Embryophyta</taxon>
        <taxon>Tracheophyta</taxon>
        <taxon>Spermatophyta</taxon>
        <taxon>Magnoliopsida</taxon>
        <taxon>eudicotyledons</taxon>
        <taxon>Gunneridae</taxon>
        <taxon>Pentapetalae</taxon>
        <taxon>rosids</taxon>
        <taxon>malvids</taxon>
        <taxon>Sapindales</taxon>
        <taxon>Sapindaceae</taxon>
        <taxon>Hippocastanoideae</taxon>
        <taxon>Acereae</taxon>
        <taxon>Acer</taxon>
    </lineage>
</organism>
<dbReference type="InterPro" id="IPR036047">
    <property type="entry name" value="F-box-like_dom_sf"/>
</dbReference>
<proteinExistence type="predicted"/>
<dbReference type="SMART" id="SM00579">
    <property type="entry name" value="FBD"/>
    <property type="match status" value="1"/>
</dbReference>
<dbReference type="InterPro" id="IPR055411">
    <property type="entry name" value="LRR_FXL15/At3g58940/PEG3-like"/>
</dbReference>
<dbReference type="Pfam" id="PF08387">
    <property type="entry name" value="FBD"/>
    <property type="match status" value="1"/>
</dbReference>
<evidence type="ECO:0000259" key="2">
    <source>
        <dbReference type="PROSITE" id="PS50181"/>
    </source>
</evidence>
<feature type="region of interest" description="Disordered" evidence="1">
    <location>
        <begin position="1"/>
        <end position="24"/>
    </location>
</feature>
<dbReference type="EMBL" id="JAUESC010000003">
    <property type="protein sequence ID" value="KAK0599871.1"/>
    <property type="molecule type" value="Genomic_DNA"/>
</dbReference>
<evidence type="ECO:0000313" key="3">
    <source>
        <dbReference type="EMBL" id="KAK0599871.1"/>
    </source>
</evidence>
<gene>
    <name evidence="3" type="ORF">LWI29_009356</name>
</gene>
<dbReference type="PANTHER" id="PTHR31900:SF27">
    <property type="entry name" value="FBD DOMAIN-CONTAINING PROTEIN"/>
    <property type="match status" value="1"/>
</dbReference>
<dbReference type="PROSITE" id="PS50181">
    <property type="entry name" value="FBOX"/>
    <property type="match status" value="1"/>
</dbReference>
<feature type="domain" description="F-box" evidence="2">
    <location>
        <begin position="22"/>
        <end position="76"/>
    </location>
</feature>